<gene>
    <name evidence="1" type="ORF">L1987_07756</name>
</gene>
<reference evidence="1 2" key="2">
    <citation type="journal article" date="2022" name="Mol. Ecol. Resour.">
        <title>The genomes of chicory, endive, great burdock and yacon provide insights into Asteraceae paleo-polyploidization history and plant inulin production.</title>
        <authorList>
            <person name="Fan W."/>
            <person name="Wang S."/>
            <person name="Wang H."/>
            <person name="Wang A."/>
            <person name="Jiang F."/>
            <person name="Liu H."/>
            <person name="Zhao H."/>
            <person name="Xu D."/>
            <person name="Zhang Y."/>
        </authorList>
    </citation>
    <scope>NUCLEOTIDE SEQUENCE [LARGE SCALE GENOMIC DNA]</scope>
    <source>
        <strain evidence="2">cv. Yunnan</strain>
        <tissue evidence="1">Leaves</tissue>
    </source>
</reference>
<keyword evidence="2" id="KW-1185">Reference proteome</keyword>
<proteinExistence type="predicted"/>
<protein>
    <submittedName>
        <fullName evidence="1">Uncharacterized protein</fullName>
    </submittedName>
</protein>
<reference evidence="2" key="1">
    <citation type="journal article" date="2022" name="Mol. Ecol. Resour.">
        <title>The genomes of chicory, endive, great burdock and yacon provide insights into Asteraceae palaeo-polyploidization history and plant inulin production.</title>
        <authorList>
            <person name="Fan W."/>
            <person name="Wang S."/>
            <person name="Wang H."/>
            <person name="Wang A."/>
            <person name="Jiang F."/>
            <person name="Liu H."/>
            <person name="Zhao H."/>
            <person name="Xu D."/>
            <person name="Zhang Y."/>
        </authorList>
    </citation>
    <scope>NUCLEOTIDE SEQUENCE [LARGE SCALE GENOMIC DNA]</scope>
    <source>
        <strain evidence="2">cv. Yunnan</strain>
    </source>
</reference>
<comment type="caution">
    <text evidence="1">The sequence shown here is derived from an EMBL/GenBank/DDBJ whole genome shotgun (WGS) entry which is preliminary data.</text>
</comment>
<evidence type="ECO:0000313" key="1">
    <source>
        <dbReference type="EMBL" id="KAI3820213.1"/>
    </source>
</evidence>
<evidence type="ECO:0000313" key="2">
    <source>
        <dbReference type="Proteomes" id="UP001056120"/>
    </source>
</evidence>
<dbReference type="Proteomes" id="UP001056120">
    <property type="component" value="Linkage Group LG03"/>
</dbReference>
<sequence length="517" mass="52454">MGKHGGGKKKIVPLQPISQQPQRSTRMVTTGDDMTMDSSQGWNPFAHSVPPSDPVTQVCSFNKSASTIPTVLLCSIGGIGLPVSSSGSNSSSVQSSLVNPLVWVDVVKGLHSGLKSGLNSGLNTGLNSGLKSPVNSPIVKSPVVNDVLPNPVMVTGSAGASMVVGDPIAGVPESIPVVSPCLTSVPDEAHAAVTADGTDACKVNPNGLSALGPDAVVSGPSEVGPSETGLNSDSSAGPDGMHGSGGRNFSGPDLFVPSSKLSGGFNFSGPELSGITPSIGLSSTRSPGNDPVGSGINSGYILSGPEASHLDQAKVGLDEAFGLGPQSGPVGVATAGPAASPTGLVFGPHSGVHSPACDPVLSTRPDALCFSTRSLQFGSLSPTKVHDDLVFACDKNVASVAVPKEPNTGGPNGMSSEVVDPVSVRPVSVGPKYVGLVDVPYEVGPLPMPKGNMRDKGKIPVSNQFDSLGGPVLDDFDDFFDGVTRLWERGPTTVIEDVEDDEVTSEADESSRFMTMS</sequence>
<dbReference type="EMBL" id="CM042020">
    <property type="protein sequence ID" value="KAI3820213.1"/>
    <property type="molecule type" value="Genomic_DNA"/>
</dbReference>
<name>A0ACB9JJU6_9ASTR</name>
<organism evidence="1 2">
    <name type="scientific">Smallanthus sonchifolius</name>
    <dbReference type="NCBI Taxonomy" id="185202"/>
    <lineage>
        <taxon>Eukaryota</taxon>
        <taxon>Viridiplantae</taxon>
        <taxon>Streptophyta</taxon>
        <taxon>Embryophyta</taxon>
        <taxon>Tracheophyta</taxon>
        <taxon>Spermatophyta</taxon>
        <taxon>Magnoliopsida</taxon>
        <taxon>eudicotyledons</taxon>
        <taxon>Gunneridae</taxon>
        <taxon>Pentapetalae</taxon>
        <taxon>asterids</taxon>
        <taxon>campanulids</taxon>
        <taxon>Asterales</taxon>
        <taxon>Asteraceae</taxon>
        <taxon>Asteroideae</taxon>
        <taxon>Heliantheae alliance</taxon>
        <taxon>Millerieae</taxon>
        <taxon>Smallanthus</taxon>
    </lineage>
</organism>
<accession>A0ACB9JJU6</accession>